<sequence>MINRKTSNKISMIGDYLGAKTPTTMHCNKCKYEWDTAPYVIYKGGFGCPSCSGKAHRTPEQFAKEVYDLVGDEYTVLGKYVSRDKKVKFLHNICGYEFMMRPENFLHGQRCSNPKELFERRMKSQAMTLTEAQNLLKTNRGGEYRIISGFTKSSGKAKMLHLKCGREFVAMVSPIINNRSGCPYCYSSHGEDAVREYLNENEFEFKEQYRIKECYNKRPLPFDFAVFKNNELLYLIEYQGVQHYFPKFGEENFKETRLRDRIKLDFCLERGIRLIRVPYERWYSYEALKSQVARCLASHLN</sequence>
<accession>A0ABX1L4T9</accession>
<dbReference type="Gene3D" id="3.40.960.10">
    <property type="entry name" value="VSR Endonuclease"/>
    <property type="match status" value="1"/>
</dbReference>
<reference evidence="1 2" key="1">
    <citation type="submission" date="2020-03" db="EMBL/GenBank/DDBJ databases">
        <authorList>
            <person name="Zhang Z."/>
            <person name="Guo Z."/>
            <person name="Hou Q."/>
            <person name="Shen X."/>
        </authorList>
    </citation>
    <scope>NUCLEOTIDE SEQUENCE [LARGE SCALE GENOMIC DNA]</scope>
    <source>
        <strain evidence="1 2">HBUAS51329</strain>
    </source>
</reference>
<comment type="caution">
    <text evidence="1">The sequence shown here is derived from an EMBL/GenBank/DDBJ whole genome shotgun (WGS) entry which is preliminary data.</text>
</comment>
<evidence type="ECO:0000313" key="2">
    <source>
        <dbReference type="Proteomes" id="UP000707477"/>
    </source>
</evidence>
<dbReference type="EMBL" id="JAAVSD010000019">
    <property type="protein sequence ID" value="NLR30041.1"/>
    <property type="molecule type" value="Genomic_DNA"/>
</dbReference>
<gene>
    <name evidence="1" type="ORF">HEQ44_07570</name>
</gene>
<dbReference type="RefSeq" id="WP_168849792.1">
    <property type="nucleotide sequence ID" value="NZ_JAAVSD010000019.1"/>
</dbReference>
<proteinExistence type="predicted"/>
<dbReference type="Proteomes" id="UP000707477">
    <property type="component" value="Unassembled WGS sequence"/>
</dbReference>
<keyword evidence="2" id="KW-1185">Reference proteome</keyword>
<protein>
    <submittedName>
        <fullName evidence="1">DUF2726 domain-containing protein</fullName>
    </submittedName>
</protein>
<name>A0ABX1L4T9_9LACO</name>
<evidence type="ECO:0000313" key="1">
    <source>
        <dbReference type="EMBL" id="NLR30041.1"/>
    </source>
</evidence>
<organism evidence="1 2">
    <name type="scientific">Levilactobacillus tujiorum</name>
    <dbReference type="NCBI Taxonomy" id="2912243"/>
    <lineage>
        <taxon>Bacteria</taxon>
        <taxon>Bacillati</taxon>
        <taxon>Bacillota</taxon>
        <taxon>Bacilli</taxon>
        <taxon>Lactobacillales</taxon>
        <taxon>Lactobacillaceae</taxon>
        <taxon>Levilactobacillus</taxon>
    </lineage>
</organism>